<keyword evidence="4" id="KW-0274">FAD</keyword>
<reference evidence="10 11" key="1">
    <citation type="submission" date="2023-08" db="EMBL/GenBank/DDBJ databases">
        <authorList>
            <person name="Girao M."/>
            <person name="Carvalho M.F."/>
        </authorList>
    </citation>
    <scope>NUCLEOTIDE SEQUENCE [LARGE SCALE GENOMIC DNA]</scope>
    <source>
        <strain evidence="10 11">CC-R104</strain>
    </source>
</reference>
<proteinExistence type="predicted"/>
<dbReference type="PANTHER" id="PTHR11748:SF119">
    <property type="entry name" value="D-2-HYDROXYGLUTARATE DEHYDROGENASE"/>
    <property type="match status" value="1"/>
</dbReference>
<dbReference type="Pfam" id="PF02913">
    <property type="entry name" value="FAD-oxidase_C"/>
    <property type="match status" value="1"/>
</dbReference>
<dbReference type="SUPFAM" id="SSF56176">
    <property type="entry name" value="FAD-binding/transporter-associated domain-like"/>
    <property type="match status" value="1"/>
</dbReference>
<evidence type="ECO:0000256" key="1">
    <source>
        <dbReference type="ARBA" id="ARBA00001974"/>
    </source>
</evidence>
<dbReference type="Gene3D" id="3.30.70.2740">
    <property type="match status" value="1"/>
</dbReference>
<dbReference type="PROSITE" id="PS51387">
    <property type="entry name" value="FAD_PCMH"/>
    <property type="match status" value="1"/>
</dbReference>
<evidence type="ECO:0000259" key="9">
    <source>
        <dbReference type="PROSITE" id="PS51387"/>
    </source>
</evidence>
<dbReference type="InterPro" id="IPR017900">
    <property type="entry name" value="4Fe4S_Fe_S_CS"/>
</dbReference>
<evidence type="ECO:0000256" key="5">
    <source>
        <dbReference type="ARBA" id="ARBA00023002"/>
    </source>
</evidence>
<dbReference type="InterPro" id="IPR016171">
    <property type="entry name" value="Vanillyl_alc_oxidase_C-sub2"/>
</dbReference>
<dbReference type="Gene3D" id="3.30.70.2190">
    <property type="match status" value="1"/>
</dbReference>
<keyword evidence="7" id="KW-0411">Iron-sulfur</keyword>
<name>A0ABU7JMQ8_9NOCA</name>
<keyword evidence="5" id="KW-0560">Oxidoreductase</keyword>
<dbReference type="PANTHER" id="PTHR11748">
    <property type="entry name" value="D-LACTATE DEHYDROGENASE"/>
    <property type="match status" value="1"/>
</dbReference>
<dbReference type="InterPro" id="IPR017896">
    <property type="entry name" value="4Fe4S_Fe-S-bd"/>
</dbReference>
<evidence type="ECO:0000256" key="2">
    <source>
        <dbReference type="ARBA" id="ARBA00022630"/>
    </source>
</evidence>
<comment type="caution">
    <text evidence="10">The sequence shown here is derived from an EMBL/GenBank/DDBJ whole genome shotgun (WGS) entry which is preliminary data.</text>
</comment>
<dbReference type="PROSITE" id="PS51379">
    <property type="entry name" value="4FE4S_FER_2"/>
    <property type="match status" value="1"/>
</dbReference>
<accession>A0ABU7JMQ8</accession>
<keyword evidence="2" id="KW-0285">Flavoprotein</keyword>
<dbReference type="PROSITE" id="PS00198">
    <property type="entry name" value="4FE4S_FER_1"/>
    <property type="match status" value="1"/>
</dbReference>
<evidence type="ECO:0000259" key="8">
    <source>
        <dbReference type="PROSITE" id="PS51379"/>
    </source>
</evidence>
<sequence length="927" mass="98893">METSTAIGGLLRRAGIAEVRDDTTTRALYSSDASLYRVPPQAVVRPRSIDEVASVLDVCRREGVPLTSRGAGTSLAGNAVGTGVVLDFSRHLGKVLEVDPDVCTARVQPGAVQADVQRAAAPYGLRFGPDPSTHNRCTIGGMIGNNACGARALGYGRTSDNVAALEALTGTGHPLSLPGSDPMLEPLHALVDAHLATIRTEFGRFGRQVSGYALEHLLPENRFDVRKLLIGSEGTLGVLTEATVRLVADSPVRTMVVLGYPDIVTAGHAAPTLLVFGPTACEGLDSRIVDVVRTRRGPGSVPPLPKGAAWLFVELVGNDLDEVRDRAQALEKASGAVDAVHVDDPARAAALWRIREDGSGLSARSPKGLPAHAGWEDAAVPPERVGDYLRDFEALTGTYGITGYPYGHFADGCIHIRLDIPLEMPGLFREFLFAAARLVASYGGSMSGEHGDGRARSELLPLMYSPAALQLFGAVKAVFDPENILNPGVLVDPRPVDVDLRVPAATTIRDGLAFRYPADGGNFTQAVHRCTGVGKCRADTTGVGGVMCPSYLATREEKDSTRGRARALQEMLNGGLVADSWQSKEVHETLDLCLSCKGCASDCPTGVDMATWKSEVLHQTYRGRRRPISHYTLGRLPRWAALASRLPRMVNTLTRVPGVAAAGLTLAGMDRRRTVPAIAPRTFRRWFTETAAQRARTGDPVLLFVDTFTEYFTPEVGIAAVQVLEAAGYRVRITEQQQCCGLTWITTGQLDDARKILGRTVADLFRAGTSIVGLEPSCTAVLRSDTVELLGSEPARVVADHTKTLAELLGDWQPPSLEGTNVVAQPHCHHHAVMGWGTDAALLRNAGAHVKRLGGCCGLAGNFGVERGHYDVSVAVANNALVPAVEAAADDTVVLADGYSCRTQLGDLTDRRGIHLAELLASRLPER</sequence>
<dbReference type="InterPro" id="IPR006094">
    <property type="entry name" value="Oxid_FAD_bind_N"/>
</dbReference>
<dbReference type="InterPro" id="IPR004017">
    <property type="entry name" value="Cys_rich_dom"/>
</dbReference>
<comment type="cofactor">
    <cofactor evidence="1">
        <name>FAD</name>
        <dbReference type="ChEBI" id="CHEBI:57692"/>
    </cofactor>
</comment>
<feature type="domain" description="4Fe-4S ferredoxin-type" evidence="8">
    <location>
        <begin position="583"/>
        <end position="613"/>
    </location>
</feature>
<organism evidence="10 11">
    <name type="scientific">Rhodococcus chondri</name>
    <dbReference type="NCBI Taxonomy" id="3065941"/>
    <lineage>
        <taxon>Bacteria</taxon>
        <taxon>Bacillati</taxon>
        <taxon>Actinomycetota</taxon>
        <taxon>Actinomycetes</taxon>
        <taxon>Mycobacteriales</taxon>
        <taxon>Nocardiaceae</taxon>
        <taxon>Rhodococcus</taxon>
    </lineage>
</organism>
<keyword evidence="6" id="KW-0408">Iron</keyword>
<dbReference type="EMBL" id="JAUZMZ010000010">
    <property type="protein sequence ID" value="MEE2031149.1"/>
    <property type="molecule type" value="Genomic_DNA"/>
</dbReference>
<keyword evidence="3" id="KW-0479">Metal-binding</keyword>
<dbReference type="InterPro" id="IPR016164">
    <property type="entry name" value="FAD-linked_Oxase-like_C"/>
</dbReference>
<dbReference type="Pfam" id="PF13183">
    <property type="entry name" value="Fer4_8"/>
    <property type="match status" value="1"/>
</dbReference>
<feature type="domain" description="FAD-binding PCMH-type" evidence="9">
    <location>
        <begin position="36"/>
        <end position="249"/>
    </location>
</feature>
<dbReference type="InterPro" id="IPR016166">
    <property type="entry name" value="FAD-bd_PCMH"/>
</dbReference>
<evidence type="ECO:0000313" key="10">
    <source>
        <dbReference type="EMBL" id="MEE2031149.1"/>
    </source>
</evidence>
<dbReference type="Gene3D" id="3.30.465.10">
    <property type="match status" value="1"/>
</dbReference>
<dbReference type="SUPFAM" id="SSF55103">
    <property type="entry name" value="FAD-linked oxidases, C-terminal domain"/>
    <property type="match status" value="1"/>
</dbReference>
<evidence type="ECO:0000313" key="11">
    <source>
        <dbReference type="Proteomes" id="UP001331936"/>
    </source>
</evidence>
<dbReference type="Proteomes" id="UP001331936">
    <property type="component" value="Unassembled WGS sequence"/>
</dbReference>
<evidence type="ECO:0000256" key="6">
    <source>
        <dbReference type="ARBA" id="ARBA00023004"/>
    </source>
</evidence>
<gene>
    <name evidence="10" type="ORF">Q8814_03285</name>
</gene>
<evidence type="ECO:0000256" key="4">
    <source>
        <dbReference type="ARBA" id="ARBA00022827"/>
    </source>
</evidence>
<dbReference type="InterPro" id="IPR004113">
    <property type="entry name" value="FAD-bd_oxidored_4_C"/>
</dbReference>
<dbReference type="RefSeq" id="WP_330150579.1">
    <property type="nucleotide sequence ID" value="NZ_JAUZMZ010000010.1"/>
</dbReference>
<dbReference type="InterPro" id="IPR016169">
    <property type="entry name" value="FAD-bd_PCMH_sub2"/>
</dbReference>
<dbReference type="InterPro" id="IPR036318">
    <property type="entry name" value="FAD-bd_PCMH-like_sf"/>
</dbReference>
<dbReference type="Gene3D" id="1.10.45.10">
    <property type="entry name" value="Vanillyl-alcohol Oxidase, Chain A, domain 4"/>
    <property type="match status" value="1"/>
</dbReference>
<keyword evidence="11" id="KW-1185">Reference proteome</keyword>
<dbReference type="SUPFAM" id="SSF46548">
    <property type="entry name" value="alpha-helical ferredoxin"/>
    <property type="match status" value="1"/>
</dbReference>
<dbReference type="Pfam" id="PF01565">
    <property type="entry name" value="FAD_binding_4"/>
    <property type="match status" value="1"/>
</dbReference>
<evidence type="ECO:0000256" key="3">
    <source>
        <dbReference type="ARBA" id="ARBA00022723"/>
    </source>
</evidence>
<evidence type="ECO:0000256" key="7">
    <source>
        <dbReference type="ARBA" id="ARBA00023014"/>
    </source>
</evidence>
<dbReference type="Pfam" id="PF02754">
    <property type="entry name" value="CCG"/>
    <property type="match status" value="1"/>
</dbReference>
<protein>
    <submittedName>
        <fullName evidence="10">FAD-linked oxidase C-terminal domain-containing protein</fullName>
    </submittedName>
</protein>